<reference evidence="4" key="1">
    <citation type="journal article" date="2021" name="Proc. Natl. Acad. Sci. U.S.A.">
        <title>A Catalog of Tens of Thousands of Viruses from Human Metagenomes Reveals Hidden Associations with Chronic Diseases.</title>
        <authorList>
            <person name="Tisza M.J."/>
            <person name="Buck C.B."/>
        </authorList>
    </citation>
    <scope>NUCLEOTIDE SEQUENCE</scope>
    <source>
        <strain evidence="4">CtReX5</strain>
    </source>
</reference>
<proteinExistence type="predicted"/>
<dbReference type="SUPFAM" id="SSF53335">
    <property type="entry name" value="S-adenosyl-L-methionine-dependent methyltransferases"/>
    <property type="match status" value="1"/>
</dbReference>
<dbReference type="EMBL" id="BK059114">
    <property type="protein sequence ID" value="DAE31957.1"/>
    <property type="molecule type" value="Genomic_DNA"/>
</dbReference>
<keyword evidence="2" id="KW-0808">Transferase</keyword>
<dbReference type="GO" id="GO:0008168">
    <property type="term" value="F:methyltransferase activity"/>
    <property type="evidence" value="ECO:0007669"/>
    <property type="project" value="UniProtKB-KW"/>
</dbReference>
<dbReference type="InterPro" id="IPR029063">
    <property type="entry name" value="SAM-dependent_MTases_sf"/>
</dbReference>
<evidence type="ECO:0000313" key="4">
    <source>
        <dbReference type="EMBL" id="DAE31957.1"/>
    </source>
</evidence>
<keyword evidence="1 4" id="KW-0489">Methyltransferase</keyword>
<dbReference type="PROSITE" id="PS00095">
    <property type="entry name" value="C5_MTASE_2"/>
    <property type="match status" value="1"/>
</dbReference>
<organism evidence="4">
    <name type="scientific">virus sp. ctReX5</name>
    <dbReference type="NCBI Taxonomy" id="2825818"/>
    <lineage>
        <taxon>Viruses</taxon>
    </lineage>
</organism>
<name>A0A8S5RLL4_9VIRU</name>
<evidence type="ECO:0000256" key="3">
    <source>
        <dbReference type="ARBA" id="ARBA00022691"/>
    </source>
</evidence>
<dbReference type="Gene3D" id="3.90.120.10">
    <property type="entry name" value="DNA Methylase, subunit A, domain 2"/>
    <property type="match status" value="1"/>
</dbReference>
<dbReference type="InterPro" id="IPR031303">
    <property type="entry name" value="C5_meth_CS"/>
</dbReference>
<evidence type="ECO:0000256" key="2">
    <source>
        <dbReference type="ARBA" id="ARBA00022679"/>
    </source>
</evidence>
<dbReference type="Gene3D" id="3.40.50.150">
    <property type="entry name" value="Vaccinia Virus protein VP39"/>
    <property type="match status" value="1"/>
</dbReference>
<dbReference type="InterPro" id="IPR001525">
    <property type="entry name" value="C5_MeTfrase"/>
</dbReference>
<keyword evidence="3" id="KW-0949">S-adenosyl-L-methionine</keyword>
<dbReference type="GO" id="GO:0032259">
    <property type="term" value="P:methylation"/>
    <property type="evidence" value="ECO:0007669"/>
    <property type="project" value="UniProtKB-KW"/>
</dbReference>
<protein>
    <submittedName>
        <fullName evidence="4">Cytosine specific methyltransferase</fullName>
    </submittedName>
</protein>
<dbReference type="Pfam" id="PF00145">
    <property type="entry name" value="DNA_methylase"/>
    <property type="match status" value="1"/>
</dbReference>
<sequence>MADVNVIGSLEAKFESTNRIYDVGGCSPTLSTMQGGNQEPKILEEQIPCKLDKMPNGHLDSLDNAEICDINTPTASTVTSRYYKGIGSHKDNMCIVAMRGRNPDNPSDRTAGNPTEQRLEVNMQGTSNCLTSVQKDNLLLENNIQKVGQISSNGSQCGTVISDNGISANLVAGTHGYANSHIATQYRIRKLTPRECGRLMGVSDEDIDKMAAVNSNTQLYKQFGNSIVVDVMCAMFKNLNIKQGDGNETLQTN</sequence>
<evidence type="ECO:0000256" key="1">
    <source>
        <dbReference type="ARBA" id="ARBA00022603"/>
    </source>
</evidence>
<accession>A0A8S5RLL4</accession>